<evidence type="ECO:0000313" key="1">
    <source>
        <dbReference type="EMBL" id="KAJ3549550.1"/>
    </source>
</evidence>
<name>A0ACC1SZN3_9HYPO</name>
<dbReference type="Proteomes" id="UP001148629">
    <property type="component" value="Unassembled WGS sequence"/>
</dbReference>
<protein>
    <submittedName>
        <fullName evidence="1">Uncharacterized protein</fullName>
    </submittedName>
</protein>
<reference evidence="1" key="1">
    <citation type="submission" date="2022-08" db="EMBL/GenBank/DDBJ databases">
        <title>Genome Sequence of Fusarium decemcellulare.</title>
        <authorList>
            <person name="Buettner E."/>
        </authorList>
    </citation>
    <scope>NUCLEOTIDE SEQUENCE</scope>
    <source>
        <strain evidence="1">Babe19</strain>
    </source>
</reference>
<evidence type="ECO:0000313" key="2">
    <source>
        <dbReference type="Proteomes" id="UP001148629"/>
    </source>
</evidence>
<comment type="caution">
    <text evidence="1">The sequence shown here is derived from an EMBL/GenBank/DDBJ whole genome shotgun (WGS) entry which is preliminary data.</text>
</comment>
<dbReference type="EMBL" id="JANRMS010000020">
    <property type="protein sequence ID" value="KAJ3549550.1"/>
    <property type="molecule type" value="Genomic_DNA"/>
</dbReference>
<sequence length="134" mass="14108">MKAALFLATLAAALASADPVLHKRAGCYTGGEAFGGDTQVTDQQFIRQACEAGAGRLSGEYGAGEDKIQFFNTESGRCVVLAIRKLANGIGNMSKDRCEEALRQGLRDCPSFGGIGTDGNWDFRVDINAGICPS</sequence>
<gene>
    <name evidence="1" type="ORF">NM208_g461</name>
</gene>
<organism evidence="1 2">
    <name type="scientific">Fusarium decemcellulare</name>
    <dbReference type="NCBI Taxonomy" id="57161"/>
    <lineage>
        <taxon>Eukaryota</taxon>
        <taxon>Fungi</taxon>
        <taxon>Dikarya</taxon>
        <taxon>Ascomycota</taxon>
        <taxon>Pezizomycotina</taxon>
        <taxon>Sordariomycetes</taxon>
        <taxon>Hypocreomycetidae</taxon>
        <taxon>Hypocreales</taxon>
        <taxon>Nectriaceae</taxon>
        <taxon>Fusarium</taxon>
        <taxon>Fusarium decemcellulare species complex</taxon>
    </lineage>
</organism>
<proteinExistence type="predicted"/>
<keyword evidence="2" id="KW-1185">Reference proteome</keyword>
<accession>A0ACC1SZN3</accession>